<dbReference type="Gene3D" id="1.10.287.2720">
    <property type="match status" value="1"/>
</dbReference>
<keyword evidence="5" id="KW-1185">Reference proteome</keyword>
<evidence type="ECO:0000256" key="2">
    <source>
        <dbReference type="RuleBase" id="RU003844"/>
    </source>
</evidence>
<comment type="caution">
    <text evidence="4">The sequence shown here is derived from an EMBL/GenBank/DDBJ whole genome shotgun (WGS) entry which is preliminary data.</text>
</comment>
<organism evidence="4 5">
    <name type="scientific">Staphylotrichum longicolle</name>
    <dbReference type="NCBI Taxonomy" id="669026"/>
    <lineage>
        <taxon>Eukaryota</taxon>
        <taxon>Fungi</taxon>
        <taxon>Dikarya</taxon>
        <taxon>Ascomycota</taxon>
        <taxon>Pezizomycotina</taxon>
        <taxon>Sordariomycetes</taxon>
        <taxon>Sordariomycetidae</taxon>
        <taxon>Sordariales</taxon>
        <taxon>Chaetomiaceae</taxon>
        <taxon>Staphylotrichum</taxon>
    </lineage>
</organism>
<dbReference type="InterPro" id="IPR018494">
    <property type="entry name" value="Oxysterol-bd_CS"/>
</dbReference>
<name>A0AAD4I4M9_9PEZI</name>
<dbReference type="Pfam" id="PF01237">
    <property type="entry name" value="Oxysterol_BP"/>
    <property type="match status" value="1"/>
</dbReference>
<dbReference type="SUPFAM" id="SSF51735">
    <property type="entry name" value="NAD(P)-binding Rossmann-fold domains"/>
    <property type="match status" value="1"/>
</dbReference>
<dbReference type="Gene3D" id="3.30.360.10">
    <property type="entry name" value="Dihydrodipicolinate Reductase, domain 2"/>
    <property type="match status" value="1"/>
</dbReference>
<dbReference type="InterPro" id="IPR037239">
    <property type="entry name" value="OSBP_sf"/>
</dbReference>
<dbReference type="Gene3D" id="2.40.160.120">
    <property type="match status" value="1"/>
</dbReference>
<dbReference type="AlphaFoldDB" id="A0AAD4I4M9"/>
<dbReference type="EMBL" id="JAHCVI010000001">
    <property type="protein sequence ID" value="KAG7292323.1"/>
    <property type="molecule type" value="Genomic_DNA"/>
</dbReference>
<evidence type="ECO:0000313" key="5">
    <source>
        <dbReference type="Proteomes" id="UP001197093"/>
    </source>
</evidence>
<dbReference type="PANTHER" id="PTHR43377">
    <property type="entry name" value="BILIVERDIN REDUCTASE A"/>
    <property type="match status" value="1"/>
</dbReference>
<dbReference type="PANTHER" id="PTHR43377:SF12">
    <property type="entry name" value="BINDING ROSSMANN FOLD OXIDOREDUCTASE, PUTATIVE (AFU_ORTHOLOGUE AFUA_3G11840)-RELATED"/>
    <property type="match status" value="1"/>
</dbReference>
<proteinExistence type="inferred from homology"/>
<dbReference type="Proteomes" id="UP001197093">
    <property type="component" value="Unassembled WGS sequence"/>
</dbReference>
<evidence type="ECO:0000259" key="3">
    <source>
        <dbReference type="Pfam" id="PF01408"/>
    </source>
</evidence>
<dbReference type="InterPro" id="IPR051450">
    <property type="entry name" value="Gfo/Idh/MocA_Oxidoreductases"/>
</dbReference>
<dbReference type="Pfam" id="PF01408">
    <property type="entry name" value="GFO_IDH_MocA"/>
    <property type="match status" value="1"/>
</dbReference>
<dbReference type="FunFam" id="2.40.160.120:FF:000010">
    <property type="entry name" value="Oxysterol-binding protein homolog 4"/>
    <property type="match status" value="1"/>
</dbReference>
<dbReference type="InterPro" id="IPR000683">
    <property type="entry name" value="Gfo/Idh/MocA-like_OxRdtase_N"/>
</dbReference>
<protein>
    <recommendedName>
        <fullName evidence="3">Gfo/Idh/MocA-like oxidoreductase N-terminal domain-containing protein</fullName>
    </recommendedName>
</protein>
<dbReference type="FunFam" id="1.10.287.2720:FF:000003">
    <property type="entry name" value="Oxysterol binding protein"/>
    <property type="match status" value="1"/>
</dbReference>
<feature type="domain" description="Gfo/Idh/MocA-like oxidoreductase N-terminal" evidence="3">
    <location>
        <begin position="18"/>
        <end position="154"/>
    </location>
</feature>
<accession>A0AAD4I4M9</accession>
<dbReference type="SUPFAM" id="SSF55347">
    <property type="entry name" value="Glyceraldehyde-3-phosphate dehydrogenase-like, C-terminal domain"/>
    <property type="match status" value="1"/>
</dbReference>
<dbReference type="Gene3D" id="3.30.70.3490">
    <property type="match status" value="1"/>
</dbReference>
<evidence type="ECO:0000256" key="1">
    <source>
        <dbReference type="ARBA" id="ARBA00008842"/>
    </source>
</evidence>
<evidence type="ECO:0000313" key="4">
    <source>
        <dbReference type="EMBL" id="KAG7292323.1"/>
    </source>
</evidence>
<gene>
    <name evidence="4" type="ORF">NEMBOFW57_002358</name>
</gene>
<dbReference type="InterPro" id="IPR000648">
    <property type="entry name" value="Oxysterol-bd"/>
</dbReference>
<dbReference type="PROSITE" id="PS01013">
    <property type="entry name" value="OSBP"/>
    <property type="match status" value="1"/>
</dbReference>
<reference evidence="4" key="1">
    <citation type="submission" date="2023-02" db="EMBL/GenBank/DDBJ databases">
        <authorList>
            <person name="Palmer J.M."/>
        </authorList>
    </citation>
    <scope>NUCLEOTIDE SEQUENCE</scope>
    <source>
        <strain evidence="4">FW57</strain>
    </source>
</reference>
<dbReference type="InterPro" id="IPR036291">
    <property type="entry name" value="NAD(P)-bd_dom_sf"/>
</dbReference>
<dbReference type="GO" id="GO:0120009">
    <property type="term" value="P:intermembrane lipid transfer"/>
    <property type="evidence" value="ECO:0007669"/>
    <property type="project" value="UniProtKB-ARBA"/>
</dbReference>
<dbReference type="GO" id="GO:0000166">
    <property type="term" value="F:nucleotide binding"/>
    <property type="evidence" value="ECO:0007669"/>
    <property type="project" value="InterPro"/>
</dbReference>
<sequence>MSTTGPSLQPPPSTSPPRVLIIGAGSRGRTYARAVISSTSGVVAAVAEPDEYKRNRFGETMIWGSQTPPPEGAAFADWRDFIAYETRRRARADAGDKDTPPGVDAVFVCVLDDMHREVVVALANLGGLHIMCEKPLATTLQDCIEMYKALEANKLAGGDQAVFSIGHVLRYSPHNTLLRKLVLQDRVIGDILSVVHTEPVGWWHFTHSYVRGNWRRESTSAPSLLTKSCHDIDVLLWLLCSPPDCSAQDCPPPHLPSTVASTGSLQYFKRNRKPVEAGGAPNCLSCPVESACKYSAKRIYVGKELAGVESGNKRWPLTIVLPDIESYGSEAEAREAMLAELAQDYEADKPDSEVARRNWFGRCVYESDNDVCDEQVVTLSWDDDPLPGSDGNASRNAKTAVFHMVAQTKKICDRYTHLYGVDGEIFADSTTITIEDFRTGQTTVHRPPSEGDGHGGGDIGLTRQFILAVDKVKNHGWSTDRAQRELVGCTLEEVIRSHAMVFCAEAARRGRKVVDWPAWWAAEVQAKSAPDAWYDLSSNERALSSGANCIFFSIASFNGDLSSLTAPPFILSSTSLTEFSSYWCEHPSVFAAPAKEADPAKRAVLVLKWFLTTLKQQYASRSEQYGNEKKPLNPFLGELFLGKWEDDAGTTELISEQVSHHPPATAYNITNLASGVRLEGYNAQKASFSKTINIKQIGHAVLTVPVSSSAEPDTFLITLPSLHIEGLIFGSPFIELDGSSFITSSTGFTAKIDYSGKGWLSGKKNSFTAALYPTGKEKDVLFNVSGQWTKSFEIHSGPAKYNSKDNLVETWDPKPLSELIVAPLEKQHPLESRRAWAKVAAAIAKVDLDTVSLEKGKIETAQREMRAKEKAEGRTWQRRYFTSRNDTADPVLTSLGAAVGLSESGDADKTGGLWRFDSAKSETAHKEPALNEEAAAKLAKELLGQ</sequence>
<dbReference type="SUPFAM" id="SSF144000">
    <property type="entry name" value="Oxysterol-binding protein-like"/>
    <property type="match status" value="1"/>
</dbReference>
<comment type="similarity">
    <text evidence="1 2">Belongs to the OSBP family.</text>
</comment>
<dbReference type="Gene3D" id="3.40.50.720">
    <property type="entry name" value="NAD(P)-binding Rossmann-like Domain"/>
    <property type="match status" value="1"/>
</dbReference>
<dbReference type="GO" id="GO:0008289">
    <property type="term" value="F:lipid binding"/>
    <property type="evidence" value="ECO:0007669"/>
    <property type="project" value="InterPro"/>
</dbReference>